<dbReference type="Proteomes" id="UP000183832">
    <property type="component" value="Unassembled WGS sequence"/>
</dbReference>
<name>A0A1J1ICC7_9DIPT</name>
<accession>A0A1J1ICC7</accession>
<keyword evidence="2" id="KW-1185">Reference proteome</keyword>
<dbReference type="AlphaFoldDB" id="A0A1J1ICC7"/>
<organism evidence="1 2">
    <name type="scientific">Clunio marinus</name>
    <dbReference type="NCBI Taxonomy" id="568069"/>
    <lineage>
        <taxon>Eukaryota</taxon>
        <taxon>Metazoa</taxon>
        <taxon>Ecdysozoa</taxon>
        <taxon>Arthropoda</taxon>
        <taxon>Hexapoda</taxon>
        <taxon>Insecta</taxon>
        <taxon>Pterygota</taxon>
        <taxon>Neoptera</taxon>
        <taxon>Endopterygota</taxon>
        <taxon>Diptera</taxon>
        <taxon>Nematocera</taxon>
        <taxon>Chironomoidea</taxon>
        <taxon>Chironomidae</taxon>
        <taxon>Clunio</taxon>
    </lineage>
</organism>
<proteinExistence type="predicted"/>
<protein>
    <submittedName>
        <fullName evidence="1">CLUMA_CG009525, isoform A</fullName>
    </submittedName>
</protein>
<evidence type="ECO:0000313" key="1">
    <source>
        <dbReference type="EMBL" id="CRK96089.1"/>
    </source>
</evidence>
<reference evidence="1 2" key="1">
    <citation type="submission" date="2015-04" db="EMBL/GenBank/DDBJ databases">
        <authorList>
            <person name="Syromyatnikov M.Y."/>
            <person name="Popov V.N."/>
        </authorList>
    </citation>
    <scope>NUCLEOTIDE SEQUENCE [LARGE SCALE GENOMIC DNA]</scope>
</reference>
<dbReference type="EMBL" id="CVRI01000043">
    <property type="protein sequence ID" value="CRK96089.1"/>
    <property type="molecule type" value="Genomic_DNA"/>
</dbReference>
<evidence type="ECO:0000313" key="2">
    <source>
        <dbReference type="Proteomes" id="UP000183832"/>
    </source>
</evidence>
<gene>
    <name evidence="1" type="ORF">CLUMA_CG009525</name>
</gene>
<sequence>MKCLQAITRFIWRRLHLKCFYFPVIFQIEFVSTDRNKTTKQPINNHEKKQIRFSACRLAAWCVWRSCSLMHAATFSHIVFFSTLTPEGARMKFQNLKP</sequence>